<feature type="transmembrane region" description="Helical" evidence="6">
    <location>
        <begin position="275"/>
        <end position="293"/>
    </location>
</feature>
<dbReference type="InterPro" id="IPR000644">
    <property type="entry name" value="CBS_dom"/>
</dbReference>
<evidence type="ECO:0000313" key="9">
    <source>
        <dbReference type="Proteomes" id="UP001063698"/>
    </source>
</evidence>
<evidence type="ECO:0000256" key="4">
    <source>
        <dbReference type="ARBA" id="ARBA00023065"/>
    </source>
</evidence>
<organism evidence="8 9">
    <name type="scientific">Ignicoccus pacificus DSM 13166</name>
    <dbReference type="NCBI Taxonomy" id="940294"/>
    <lineage>
        <taxon>Archaea</taxon>
        <taxon>Thermoproteota</taxon>
        <taxon>Thermoprotei</taxon>
        <taxon>Desulfurococcales</taxon>
        <taxon>Desulfurococcaceae</taxon>
        <taxon>Ignicoccus</taxon>
    </lineage>
</organism>
<feature type="transmembrane region" description="Helical" evidence="6">
    <location>
        <begin position="251"/>
        <end position="269"/>
    </location>
</feature>
<dbReference type="EMBL" id="CP006868">
    <property type="protein sequence ID" value="UXD22073.1"/>
    <property type="molecule type" value="Genomic_DNA"/>
</dbReference>
<keyword evidence="4" id="KW-0406">Ion transport</keyword>
<dbReference type="InterPro" id="IPR038770">
    <property type="entry name" value="Na+/solute_symporter_sf"/>
</dbReference>
<name>A0A977KAI2_9CREN</name>
<dbReference type="Pfam" id="PF00571">
    <property type="entry name" value="CBS"/>
    <property type="match status" value="1"/>
</dbReference>
<protein>
    <recommendedName>
        <fullName evidence="7">CBS domain-containing protein</fullName>
    </recommendedName>
</protein>
<evidence type="ECO:0000256" key="5">
    <source>
        <dbReference type="ARBA" id="ARBA00023201"/>
    </source>
</evidence>
<dbReference type="GO" id="GO:0006814">
    <property type="term" value="P:sodium ion transport"/>
    <property type="evidence" value="ECO:0007669"/>
    <property type="project" value="UniProtKB-KW"/>
</dbReference>
<feature type="domain" description="CBS" evidence="7">
    <location>
        <begin position="374"/>
        <end position="415"/>
    </location>
</feature>
<keyword evidence="5" id="KW-0739">Sodium transport</keyword>
<dbReference type="PANTHER" id="PTHR43562">
    <property type="entry name" value="NAPA-TYPE SODIUM/HYDROGEN ANTIPORTER"/>
    <property type="match status" value="1"/>
</dbReference>
<keyword evidence="6" id="KW-0812">Transmembrane</keyword>
<dbReference type="GO" id="GO:0015297">
    <property type="term" value="F:antiporter activity"/>
    <property type="evidence" value="ECO:0007669"/>
    <property type="project" value="UniProtKB-KW"/>
</dbReference>
<evidence type="ECO:0000256" key="1">
    <source>
        <dbReference type="ARBA" id="ARBA00022448"/>
    </source>
</evidence>
<accession>A0A977KAI2</accession>
<gene>
    <name evidence="8" type="ORF">IPA_01350</name>
</gene>
<evidence type="ECO:0000256" key="6">
    <source>
        <dbReference type="SAM" id="Phobius"/>
    </source>
</evidence>
<dbReference type="SUPFAM" id="SSF54631">
    <property type="entry name" value="CBS-domain pair"/>
    <property type="match status" value="1"/>
</dbReference>
<feature type="transmembrane region" description="Helical" evidence="6">
    <location>
        <begin position="158"/>
        <end position="181"/>
    </location>
</feature>
<keyword evidence="6" id="KW-0472">Membrane</keyword>
<feature type="transmembrane region" description="Helical" evidence="6">
    <location>
        <begin position="335"/>
        <end position="354"/>
    </location>
</feature>
<sequence length="483" mass="53271">MDIAPMIAEVGLTLFLAKLAEELVLRFGLPGLLGPLTVGILLSETPLRAEYSFSPFLFLVGISFTAFLLGSGELAFQLMEAGRRAFLKGIFLFLISFIPIASVLCLVLGWRLGLLLAAAIAMTSTPRIYGMLSHSGLLHQAQDVLVVSSVTELAGLIVIQYLTTMNFMSLITILLIIIFFIKLGKRMFRKIMQIEEDYSAKELPLSMLIAITISVSYLSELLGFNNAVMSLLLGVLAAEYLAERPWIKKRYAIITHSFFEPLFFVGAGINVNFNVNSHILAIIIAMNLFNALLKVIGGKVLGWSFDISLATAVKGGIDSALLASAWRRGVLPQDVFSAAILGITLNTFIFAFKYRGKPKRGYIRVCELPLDRAAVDPSEPLSTAYEMLKTRQAVVVVDVDNWPIGYLTAADLLKVPFDELDKWRVIEVYREGVPVLHCTEPVNRVITLFEEEEVGPVIAVVKEPIGYVGSLYPTQALKLVEKM</sequence>
<evidence type="ECO:0000313" key="8">
    <source>
        <dbReference type="EMBL" id="UXD22073.1"/>
    </source>
</evidence>
<feature type="transmembrane region" description="Helical" evidence="6">
    <location>
        <begin position="202"/>
        <end position="218"/>
    </location>
</feature>
<feature type="transmembrane region" description="Helical" evidence="6">
    <location>
        <begin position="90"/>
        <end position="122"/>
    </location>
</feature>
<reference evidence="8" key="1">
    <citation type="submission" date="2013-11" db="EMBL/GenBank/DDBJ databases">
        <title>Comparative genomics of Ignicoccus.</title>
        <authorList>
            <person name="Podar M."/>
        </authorList>
    </citation>
    <scope>NUCLEOTIDE SEQUENCE</scope>
    <source>
        <strain evidence="8">DSM 13166</strain>
    </source>
</reference>
<keyword evidence="2" id="KW-0050">Antiport</keyword>
<evidence type="ECO:0000256" key="3">
    <source>
        <dbReference type="ARBA" id="ARBA00023053"/>
    </source>
</evidence>
<evidence type="ECO:0000256" key="2">
    <source>
        <dbReference type="ARBA" id="ARBA00022449"/>
    </source>
</evidence>
<feature type="transmembrane region" description="Helical" evidence="6">
    <location>
        <begin position="23"/>
        <end position="43"/>
    </location>
</feature>
<keyword evidence="9" id="KW-1185">Reference proteome</keyword>
<keyword evidence="6" id="KW-1133">Transmembrane helix</keyword>
<keyword evidence="1" id="KW-0813">Transport</keyword>
<dbReference type="Proteomes" id="UP001063698">
    <property type="component" value="Chromosome"/>
</dbReference>
<dbReference type="KEGG" id="ipc:IPA_01350"/>
<feature type="transmembrane region" description="Helical" evidence="6">
    <location>
        <begin position="55"/>
        <end position="78"/>
    </location>
</feature>
<dbReference type="PANTHER" id="PTHR43562:SF3">
    <property type="entry name" value="SODIUM ION_PROTON EXCHANGER (EUROFUNG)"/>
    <property type="match status" value="1"/>
</dbReference>
<evidence type="ECO:0000259" key="7">
    <source>
        <dbReference type="Pfam" id="PF00571"/>
    </source>
</evidence>
<proteinExistence type="predicted"/>
<keyword evidence="3" id="KW-0915">Sodium</keyword>
<dbReference type="AlphaFoldDB" id="A0A977KAI2"/>
<dbReference type="Gene3D" id="1.20.1530.20">
    <property type="match status" value="1"/>
</dbReference>
<dbReference type="Gene3D" id="3.10.580.10">
    <property type="entry name" value="CBS-domain"/>
    <property type="match status" value="1"/>
</dbReference>
<dbReference type="InterPro" id="IPR046342">
    <property type="entry name" value="CBS_dom_sf"/>
</dbReference>